<dbReference type="AlphaFoldDB" id="A0A3N6LWM5"/>
<keyword evidence="3" id="KW-1185">Reference proteome</keyword>
<proteinExistence type="predicted"/>
<keyword evidence="1" id="KW-1133">Transmembrane helix</keyword>
<sequence length="213" mass="22662">MAIEILPIPILFAIVVAVLALAIVGIGTLCAVAVRLFTVPGVVVHEFAHASACRLVGVRVLEVVYFQFGDPAGYVRHEQPRRYREAFVVSVAPFLVNTIVAFVAFLGLATLVAASDVASLGDVRTISREPLAVGAGLAWLGLSVGIHAFPSTGDADVLWTRSRLEWRRSPLVLLGLPVVAVIYVANVLSWLWADVLYALGLLALAFALVGVPV</sequence>
<organism evidence="2 3">
    <name type="scientific">Natrarchaeobius chitinivorans</name>
    <dbReference type="NCBI Taxonomy" id="1679083"/>
    <lineage>
        <taxon>Archaea</taxon>
        <taxon>Methanobacteriati</taxon>
        <taxon>Methanobacteriota</taxon>
        <taxon>Stenosarchaea group</taxon>
        <taxon>Halobacteria</taxon>
        <taxon>Halobacteriales</taxon>
        <taxon>Natrialbaceae</taxon>
        <taxon>Natrarchaeobius</taxon>
    </lineage>
</organism>
<evidence type="ECO:0000313" key="3">
    <source>
        <dbReference type="Proteomes" id="UP000282323"/>
    </source>
</evidence>
<feature type="transmembrane region" description="Helical" evidence="1">
    <location>
        <begin position="171"/>
        <end position="189"/>
    </location>
</feature>
<comment type="caution">
    <text evidence="2">The sequence shown here is derived from an EMBL/GenBank/DDBJ whole genome shotgun (WGS) entry which is preliminary data.</text>
</comment>
<feature type="transmembrane region" description="Helical" evidence="1">
    <location>
        <begin position="6"/>
        <end position="34"/>
    </location>
</feature>
<feature type="transmembrane region" description="Helical" evidence="1">
    <location>
        <begin position="86"/>
        <end position="111"/>
    </location>
</feature>
<dbReference type="Proteomes" id="UP000282323">
    <property type="component" value="Unassembled WGS sequence"/>
</dbReference>
<feature type="transmembrane region" description="Helical" evidence="1">
    <location>
        <begin position="195"/>
        <end position="211"/>
    </location>
</feature>
<evidence type="ECO:0000256" key="1">
    <source>
        <dbReference type="SAM" id="Phobius"/>
    </source>
</evidence>
<gene>
    <name evidence="2" type="ORF">EA473_17780</name>
</gene>
<keyword evidence="1" id="KW-0472">Membrane</keyword>
<keyword evidence="1" id="KW-0812">Transmembrane</keyword>
<name>A0A3N6LWM5_NATCH</name>
<dbReference type="EMBL" id="REGA01000018">
    <property type="protein sequence ID" value="RQG92104.1"/>
    <property type="molecule type" value="Genomic_DNA"/>
</dbReference>
<evidence type="ECO:0000313" key="2">
    <source>
        <dbReference type="EMBL" id="RQG92104.1"/>
    </source>
</evidence>
<accession>A0A3N6LWM5</accession>
<feature type="transmembrane region" description="Helical" evidence="1">
    <location>
        <begin position="131"/>
        <end position="150"/>
    </location>
</feature>
<protein>
    <submittedName>
        <fullName evidence="2">DUF3267 domain-containing protein</fullName>
    </submittedName>
</protein>
<dbReference type="RefSeq" id="WP_124196926.1">
    <property type="nucleotide sequence ID" value="NZ_REGA01000018.1"/>
</dbReference>
<reference evidence="2 3" key="1">
    <citation type="submission" date="2018-10" db="EMBL/GenBank/DDBJ databases">
        <title>Natrarchaeobius chitinivorans gen. nov., sp. nov., and Natrarchaeobius haloalkaliphilus sp. nov., alkaliphilic, chitin-utilizing haloarchaea from hypersaline alkaline lakes.</title>
        <authorList>
            <person name="Sorokin D.Y."/>
            <person name="Elcheninov A.G."/>
            <person name="Kostrikina N.A."/>
            <person name="Bale N.J."/>
            <person name="Sinninghe Damste J.S."/>
            <person name="Khijniak T.V."/>
            <person name="Kublanov I.V."/>
            <person name="Toshchakov S.V."/>
        </authorList>
    </citation>
    <scope>NUCLEOTIDE SEQUENCE [LARGE SCALE GENOMIC DNA]</scope>
    <source>
        <strain evidence="2 3">AArcht4T</strain>
    </source>
</reference>